<dbReference type="AlphaFoldDB" id="A0ABD2KBR6"/>
<evidence type="ECO:0000256" key="1">
    <source>
        <dbReference type="SAM" id="MobiDB-lite"/>
    </source>
</evidence>
<comment type="caution">
    <text evidence="2">The sequence shown here is derived from an EMBL/GenBank/DDBJ whole genome shotgun (WGS) entry which is preliminary data.</text>
</comment>
<evidence type="ECO:0000313" key="2">
    <source>
        <dbReference type="EMBL" id="KAL3100272.1"/>
    </source>
</evidence>
<dbReference type="EMBL" id="JBICBT010000794">
    <property type="protein sequence ID" value="KAL3100272.1"/>
    <property type="molecule type" value="Genomic_DNA"/>
</dbReference>
<proteinExistence type="predicted"/>
<dbReference type="Proteomes" id="UP001620626">
    <property type="component" value="Unassembled WGS sequence"/>
</dbReference>
<name>A0ABD2KBR6_9BILA</name>
<organism evidence="2 3">
    <name type="scientific">Heterodera trifolii</name>
    <dbReference type="NCBI Taxonomy" id="157864"/>
    <lineage>
        <taxon>Eukaryota</taxon>
        <taxon>Metazoa</taxon>
        <taxon>Ecdysozoa</taxon>
        <taxon>Nematoda</taxon>
        <taxon>Chromadorea</taxon>
        <taxon>Rhabditida</taxon>
        <taxon>Tylenchina</taxon>
        <taxon>Tylenchomorpha</taxon>
        <taxon>Tylenchoidea</taxon>
        <taxon>Heteroderidae</taxon>
        <taxon>Heteroderinae</taxon>
        <taxon>Heterodera</taxon>
    </lineage>
</organism>
<feature type="region of interest" description="Disordered" evidence="1">
    <location>
        <begin position="36"/>
        <end position="69"/>
    </location>
</feature>
<protein>
    <submittedName>
        <fullName evidence="2">Uncharacterized protein</fullName>
    </submittedName>
</protein>
<evidence type="ECO:0000313" key="3">
    <source>
        <dbReference type="Proteomes" id="UP001620626"/>
    </source>
</evidence>
<gene>
    <name evidence="2" type="ORF">niasHT_028633</name>
</gene>
<keyword evidence="3" id="KW-1185">Reference proteome</keyword>
<reference evidence="2 3" key="1">
    <citation type="submission" date="2024-10" db="EMBL/GenBank/DDBJ databases">
        <authorList>
            <person name="Kim D."/>
        </authorList>
    </citation>
    <scope>NUCLEOTIDE SEQUENCE [LARGE SCALE GENOMIC DNA]</scope>
    <source>
        <strain evidence="2">BH-2024</strain>
    </source>
</reference>
<sequence length="165" mass="18701">MFLLQSLLRFLSTLFNNISKHFANQIFFFRHLNPLRERRPRGRPPKGASRRSSTPGDHQKMLSSDAPGELHAQGTTPNLVIAGALASKVELPPGNRTTEMILRSTVSKKEGIGWEQMEEKGKINDGFKMEEGKREQTVYSLFTAHFSLSIKCTHFSFSFHSFCLC</sequence>
<accession>A0ABD2KBR6</accession>